<sequence>MAGRCPGGCSFCSHGILECINFKPLTAEDVEYMRQTLHVTVIEAVSDDYSICCIINTGTECVAPPSPFATCDGIFYIWVLRVSAWIVSLAALVTNLIVLIGRLKTRQLDATNAKPTENIFLVNLAVADFLMGAYLLAIAITDAWFGSDYFLYSNTWRTGPTCGIIGVIGVLSSVVSLLDLTIITIDRFFCIVFPFGKIHFNPKWGKISCSIIWMIGIAIAILPLFLSHSVQNFYGYTDVCLGLPIVAIPQKVSQSLVERGNIILHVGYTFEAIPTWVYSAVIYTYLSSVCLFIVTACYIYMFISVLKTRQDSHRASGSNDEVKLATRISIIVGTDMLCWLPVIILSVLSQFRVQIPSKTNQWLVVFVIPINSALNPFIFSYGIIKARKTSAPGQSQEMREKPKGCFP</sequence>
<dbReference type="AlphaFoldDB" id="A0A9Q0YHH7"/>
<evidence type="ECO:0000256" key="5">
    <source>
        <dbReference type="ARBA" id="ARBA00022989"/>
    </source>
</evidence>
<keyword evidence="7" id="KW-0807">Transducer</keyword>
<evidence type="ECO:0000256" key="4">
    <source>
        <dbReference type="ARBA" id="ARBA00022737"/>
    </source>
</evidence>
<feature type="transmembrane region" description="Helical" evidence="8">
    <location>
        <begin position="324"/>
        <end position="349"/>
    </location>
</feature>
<feature type="transmembrane region" description="Helical" evidence="8">
    <location>
        <begin position="282"/>
        <end position="303"/>
    </location>
</feature>
<evidence type="ECO:0000259" key="9">
    <source>
        <dbReference type="PROSITE" id="PS50262"/>
    </source>
</evidence>
<evidence type="ECO:0000256" key="6">
    <source>
        <dbReference type="ARBA" id="ARBA00023136"/>
    </source>
</evidence>
<dbReference type="GO" id="GO:0005886">
    <property type="term" value="C:plasma membrane"/>
    <property type="evidence" value="ECO:0007669"/>
    <property type="project" value="TreeGrafter"/>
</dbReference>
<feature type="transmembrane region" description="Helical" evidence="8">
    <location>
        <begin position="361"/>
        <end position="384"/>
    </location>
</feature>
<keyword evidence="6 8" id="KW-0472">Membrane</keyword>
<evidence type="ECO:0000313" key="10">
    <source>
        <dbReference type="EMBL" id="KAJ8022693.1"/>
    </source>
</evidence>
<keyword evidence="3 7" id="KW-0812">Transmembrane</keyword>
<comment type="similarity">
    <text evidence="7">Belongs to the G-protein coupled receptor 1 family.</text>
</comment>
<keyword evidence="5 8" id="KW-1133">Transmembrane helix</keyword>
<accession>A0A9Q0YHH7</accession>
<dbReference type="Gene3D" id="1.20.1070.10">
    <property type="entry name" value="Rhodopsin 7-helix transmembrane proteins"/>
    <property type="match status" value="1"/>
</dbReference>
<dbReference type="OrthoDB" id="6022531at2759"/>
<evidence type="ECO:0000256" key="1">
    <source>
        <dbReference type="ARBA" id="ARBA00004370"/>
    </source>
</evidence>
<organism evidence="10 11">
    <name type="scientific">Holothuria leucospilota</name>
    <name type="common">Black long sea cucumber</name>
    <name type="synonym">Mertensiothuria leucospilota</name>
    <dbReference type="NCBI Taxonomy" id="206669"/>
    <lineage>
        <taxon>Eukaryota</taxon>
        <taxon>Metazoa</taxon>
        <taxon>Echinodermata</taxon>
        <taxon>Eleutherozoa</taxon>
        <taxon>Echinozoa</taxon>
        <taxon>Holothuroidea</taxon>
        <taxon>Aspidochirotacea</taxon>
        <taxon>Aspidochirotida</taxon>
        <taxon>Holothuriidae</taxon>
        <taxon>Holothuria</taxon>
    </lineage>
</organism>
<dbReference type="Pfam" id="PF00001">
    <property type="entry name" value="7tm_1"/>
    <property type="match status" value="1"/>
</dbReference>
<feature type="transmembrane region" description="Helical" evidence="8">
    <location>
        <begin position="75"/>
        <end position="100"/>
    </location>
</feature>
<evidence type="ECO:0000256" key="8">
    <source>
        <dbReference type="SAM" id="Phobius"/>
    </source>
</evidence>
<dbReference type="PROSITE" id="PS50262">
    <property type="entry name" value="G_PROTEIN_RECEP_F1_2"/>
    <property type="match status" value="1"/>
</dbReference>
<evidence type="ECO:0000256" key="7">
    <source>
        <dbReference type="RuleBase" id="RU000688"/>
    </source>
</evidence>
<dbReference type="GO" id="GO:0007189">
    <property type="term" value="P:adenylate cyclase-activating G protein-coupled receptor signaling pathway"/>
    <property type="evidence" value="ECO:0007669"/>
    <property type="project" value="TreeGrafter"/>
</dbReference>
<dbReference type="PRINTS" id="PR00237">
    <property type="entry name" value="GPCRRHODOPSN"/>
</dbReference>
<proteinExistence type="inferred from homology"/>
<dbReference type="EMBL" id="JAIZAY010000020">
    <property type="protein sequence ID" value="KAJ8022693.1"/>
    <property type="molecule type" value="Genomic_DNA"/>
</dbReference>
<dbReference type="GO" id="GO:0008528">
    <property type="term" value="F:G protein-coupled peptide receptor activity"/>
    <property type="evidence" value="ECO:0007669"/>
    <property type="project" value="TreeGrafter"/>
</dbReference>
<feature type="transmembrane region" description="Helical" evidence="8">
    <location>
        <begin position="120"/>
        <end position="144"/>
    </location>
</feature>
<dbReference type="PANTHER" id="PTHR24372">
    <property type="entry name" value="GLYCOPROTEIN HORMONE RECEPTOR"/>
    <property type="match status" value="1"/>
</dbReference>
<feature type="domain" description="G-protein coupled receptors family 1 profile" evidence="9">
    <location>
        <begin position="94"/>
        <end position="379"/>
    </location>
</feature>
<name>A0A9Q0YHH7_HOLLE</name>
<dbReference type="PROSITE" id="PS00237">
    <property type="entry name" value="G_PROTEIN_RECEP_F1_1"/>
    <property type="match status" value="1"/>
</dbReference>
<evidence type="ECO:0000256" key="2">
    <source>
        <dbReference type="ARBA" id="ARBA00022614"/>
    </source>
</evidence>
<keyword evidence="4" id="KW-0677">Repeat</keyword>
<keyword evidence="7" id="KW-0297">G-protein coupled receptor</keyword>
<feature type="transmembrane region" description="Helical" evidence="8">
    <location>
        <begin position="164"/>
        <end position="195"/>
    </location>
</feature>
<dbReference type="Proteomes" id="UP001152320">
    <property type="component" value="Chromosome 20"/>
</dbReference>
<dbReference type="PANTHER" id="PTHR24372:SF77">
    <property type="entry name" value="G-PROTEIN COUPLED RECEPTORS FAMILY 1 PROFILE DOMAIN-CONTAINING PROTEIN"/>
    <property type="match status" value="1"/>
</dbReference>
<gene>
    <name evidence="10" type="ORF">HOLleu_37661</name>
</gene>
<feature type="transmembrane region" description="Helical" evidence="8">
    <location>
        <begin position="207"/>
        <end position="226"/>
    </location>
</feature>
<keyword evidence="2" id="KW-0433">Leucine-rich repeat</keyword>
<comment type="caution">
    <text evidence="10">The sequence shown here is derived from an EMBL/GenBank/DDBJ whole genome shotgun (WGS) entry which is preliminary data.</text>
</comment>
<reference evidence="10" key="1">
    <citation type="submission" date="2021-10" db="EMBL/GenBank/DDBJ databases">
        <title>Tropical sea cucumber genome reveals ecological adaptation and Cuvierian tubules defense mechanism.</title>
        <authorList>
            <person name="Chen T."/>
        </authorList>
    </citation>
    <scope>NUCLEOTIDE SEQUENCE</scope>
    <source>
        <strain evidence="10">Nanhai2018</strain>
        <tissue evidence="10">Muscle</tissue>
    </source>
</reference>
<keyword evidence="7" id="KW-0675">Receptor</keyword>
<evidence type="ECO:0000313" key="11">
    <source>
        <dbReference type="Proteomes" id="UP001152320"/>
    </source>
</evidence>
<keyword evidence="11" id="KW-1185">Reference proteome</keyword>
<dbReference type="InterPro" id="IPR000276">
    <property type="entry name" value="GPCR_Rhodpsn"/>
</dbReference>
<dbReference type="GO" id="GO:0009755">
    <property type="term" value="P:hormone-mediated signaling pathway"/>
    <property type="evidence" value="ECO:0007669"/>
    <property type="project" value="TreeGrafter"/>
</dbReference>
<protein>
    <recommendedName>
        <fullName evidence="9">G-protein coupled receptors family 1 profile domain-containing protein</fullName>
    </recommendedName>
</protein>
<comment type="subcellular location">
    <subcellularLocation>
        <location evidence="1">Membrane</location>
    </subcellularLocation>
</comment>
<dbReference type="SUPFAM" id="SSF81321">
    <property type="entry name" value="Family A G protein-coupled receptor-like"/>
    <property type="match status" value="1"/>
</dbReference>
<evidence type="ECO:0000256" key="3">
    <source>
        <dbReference type="ARBA" id="ARBA00022692"/>
    </source>
</evidence>
<dbReference type="InterPro" id="IPR017452">
    <property type="entry name" value="GPCR_Rhodpsn_7TM"/>
</dbReference>